<dbReference type="InParanoid" id="C3ZZB6"/>
<sequence>MVNPSIQPRTANPDCDCAEAVAFHCESLENFLEKNYEHLDHLSVKSALKRHGGCVSLKTIFADRGKDPGLDHMPAACFFSIRKGIFLRKYPCKFPEKMLHFITSLWNIPCHMDLDITIEFLEEVCVKTHVRKGTQECVSDILALIKALLDDNGIANAVPCSYKAAMSQDNDLLPICERFDGCPNDCVVFHCEHQNADSCFVCGDHMRKKRQSGDKK</sequence>
<reference evidence="1" key="1">
    <citation type="journal article" date="2008" name="Nature">
        <title>The amphioxus genome and the evolution of the chordate karyotype.</title>
        <authorList>
            <consortium name="US DOE Joint Genome Institute (JGI-PGF)"/>
            <person name="Putnam N.H."/>
            <person name="Butts T."/>
            <person name="Ferrier D.E.K."/>
            <person name="Furlong R.F."/>
            <person name="Hellsten U."/>
            <person name="Kawashima T."/>
            <person name="Robinson-Rechavi M."/>
            <person name="Shoguchi E."/>
            <person name="Terry A."/>
            <person name="Yu J.-K."/>
            <person name="Benito-Gutierrez E.L."/>
            <person name="Dubchak I."/>
            <person name="Garcia-Fernandez J."/>
            <person name="Gibson-Brown J.J."/>
            <person name="Grigoriev I.V."/>
            <person name="Horton A.C."/>
            <person name="de Jong P.J."/>
            <person name="Jurka J."/>
            <person name="Kapitonov V.V."/>
            <person name="Kohara Y."/>
            <person name="Kuroki Y."/>
            <person name="Lindquist E."/>
            <person name="Lucas S."/>
            <person name="Osoegawa K."/>
            <person name="Pennacchio L.A."/>
            <person name="Salamov A.A."/>
            <person name="Satou Y."/>
            <person name="Sauka-Spengler T."/>
            <person name="Schmutz J."/>
            <person name="Shin-I T."/>
            <person name="Toyoda A."/>
            <person name="Bronner-Fraser M."/>
            <person name="Fujiyama A."/>
            <person name="Holland L.Z."/>
            <person name="Holland P.W.H."/>
            <person name="Satoh N."/>
            <person name="Rokhsar D.S."/>
        </authorList>
    </citation>
    <scope>NUCLEOTIDE SEQUENCE [LARGE SCALE GENOMIC DNA]</scope>
    <source>
        <strain evidence="1">S238N-H82</strain>
        <tissue evidence="1">Testes</tissue>
    </source>
</reference>
<accession>C3ZZB6</accession>
<organism>
    <name type="scientific">Branchiostoma floridae</name>
    <name type="common">Florida lancelet</name>
    <name type="synonym">Amphioxus</name>
    <dbReference type="NCBI Taxonomy" id="7739"/>
    <lineage>
        <taxon>Eukaryota</taxon>
        <taxon>Metazoa</taxon>
        <taxon>Chordata</taxon>
        <taxon>Cephalochordata</taxon>
        <taxon>Leptocardii</taxon>
        <taxon>Amphioxiformes</taxon>
        <taxon>Branchiostomatidae</taxon>
        <taxon>Branchiostoma</taxon>
    </lineage>
</organism>
<dbReference type="EMBL" id="GG666746">
    <property type="protein sequence ID" value="EEN42120.1"/>
    <property type="molecule type" value="Genomic_DNA"/>
</dbReference>
<protein>
    <submittedName>
        <fullName evidence="1">Uncharacterized protein</fullName>
    </submittedName>
</protein>
<evidence type="ECO:0000313" key="1">
    <source>
        <dbReference type="EMBL" id="EEN42120.1"/>
    </source>
</evidence>
<name>C3ZZB6_BRAFL</name>
<dbReference type="AlphaFoldDB" id="C3ZZB6"/>
<gene>
    <name evidence="1" type="ORF">BRAFLDRAFT_110011</name>
</gene>
<proteinExistence type="predicted"/>